<evidence type="ECO:0000256" key="1">
    <source>
        <dbReference type="ARBA" id="ARBA00023002"/>
    </source>
</evidence>
<dbReference type="Gene3D" id="3.40.50.720">
    <property type="entry name" value="NAD(P)-binding Rossmann-like Domain"/>
    <property type="match status" value="2"/>
</dbReference>
<organism evidence="6 7">
    <name type="scientific">Sporothrix eucalyptigena</name>
    <dbReference type="NCBI Taxonomy" id="1812306"/>
    <lineage>
        <taxon>Eukaryota</taxon>
        <taxon>Fungi</taxon>
        <taxon>Dikarya</taxon>
        <taxon>Ascomycota</taxon>
        <taxon>Pezizomycotina</taxon>
        <taxon>Sordariomycetes</taxon>
        <taxon>Sordariomycetidae</taxon>
        <taxon>Ophiostomatales</taxon>
        <taxon>Ophiostomataceae</taxon>
        <taxon>Sporothrix</taxon>
    </lineage>
</organism>
<evidence type="ECO:0008006" key="8">
    <source>
        <dbReference type="Google" id="ProtNLM"/>
    </source>
</evidence>
<dbReference type="Proteomes" id="UP001642482">
    <property type="component" value="Unassembled WGS sequence"/>
</dbReference>
<dbReference type="CDD" id="cd12168">
    <property type="entry name" value="Mand_dh_like"/>
    <property type="match status" value="1"/>
</dbReference>
<keyword evidence="7" id="KW-1185">Reference proteome</keyword>
<dbReference type="SUPFAM" id="SSF51735">
    <property type="entry name" value="NAD(P)-binding Rossmann-fold domains"/>
    <property type="match status" value="1"/>
</dbReference>
<proteinExistence type="inferred from homology"/>
<dbReference type="InterPro" id="IPR006140">
    <property type="entry name" value="D-isomer_DH_NAD-bd"/>
</dbReference>
<name>A0ABP0B2K3_9PEZI</name>
<accession>A0ABP0B2K3</accession>
<dbReference type="PROSITE" id="PS00671">
    <property type="entry name" value="D_2_HYDROXYACID_DH_3"/>
    <property type="match status" value="1"/>
</dbReference>
<evidence type="ECO:0000313" key="7">
    <source>
        <dbReference type="Proteomes" id="UP001642482"/>
    </source>
</evidence>
<comment type="caution">
    <text evidence="6">The sequence shown here is derived from an EMBL/GenBank/DDBJ whole genome shotgun (WGS) entry which is preliminary data.</text>
</comment>
<dbReference type="SUPFAM" id="SSF52283">
    <property type="entry name" value="Formate/glycerate dehydrogenase catalytic domain-like"/>
    <property type="match status" value="1"/>
</dbReference>
<dbReference type="InterPro" id="IPR050223">
    <property type="entry name" value="D-isomer_2-hydroxyacid_DH"/>
</dbReference>
<gene>
    <name evidence="6" type="ORF">SEUCBS140593_001949</name>
</gene>
<keyword evidence="1 2" id="KW-0560">Oxidoreductase</keyword>
<comment type="similarity">
    <text evidence="2">Belongs to the D-isomer specific 2-hydroxyacid dehydrogenase family.</text>
</comment>
<protein>
    <recommendedName>
        <fullName evidence="8">D-mandelate dehydrogenase</fullName>
    </recommendedName>
</protein>
<feature type="domain" description="D-isomer specific 2-hydroxyacid dehydrogenase NAD-binding" evidence="5">
    <location>
        <begin position="156"/>
        <end position="308"/>
    </location>
</feature>
<dbReference type="Pfam" id="PF02826">
    <property type="entry name" value="2-Hacid_dh_C"/>
    <property type="match status" value="1"/>
</dbReference>
<feature type="domain" description="D-isomer specific 2-hydroxyacid dehydrogenase catalytic" evidence="4">
    <location>
        <begin position="102"/>
        <end position="402"/>
    </location>
</feature>
<dbReference type="EMBL" id="CAWUHD010000012">
    <property type="protein sequence ID" value="CAK7213746.1"/>
    <property type="molecule type" value="Genomic_DNA"/>
</dbReference>
<evidence type="ECO:0000256" key="3">
    <source>
        <dbReference type="SAM" id="MobiDB-lite"/>
    </source>
</evidence>
<evidence type="ECO:0000313" key="6">
    <source>
        <dbReference type="EMBL" id="CAK7213746.1"/>
    </source>
</evidence>
<dbReference type="InterPro" id="IPR006139">
    <property type="entry name" value="D-isomer_2_OHA_DH_cat_dom"/>
</dbReference>
<feature type="region of interest" description="Disordered" evidence="3">
    <location>
        <begin position="1"/>
        <end position="32"/>
    </location>
</feature>
<evidence type="ECO:0000256" key="2">
    <source>
        <dbReference type="RuleBase" id="RU003719"/>
    </source>
</evidence>
<reference evidence="6 7" key="1">
    <citation type="submission" date="2024-01" db="EMBL/GenBank/DDBJ databases">
        <authorList>
            <person name="Allen C."/>
            <person name="Tagirdzhanova G."/>
        </authorList>
    </citation>
    <scope>NUCLEOTIDE SEQUENCE [LARGE SCALE GENOMIC DNA]</scope>
</reference>
<dbReference type="PANTHER" id="PTHR10996">
    <property type="entry name" value="2-HYDROXYACID DEHYDROGENASE-RELATED"/>
    <property type="match status" value="1"/>
</dbReference>
<sequence length="408" mass="43980">MAEPFNTPAGPTPVPGATPVGTTPRSATPIPEEKPIVLHIGDIVRYNPETYAEFERRFTVVRPHRAERQRPDFIRGLREGRWGDFAAIFRPFWGSGGEMGRWDKELIDLLPASCRVFASAGAGFDWADTKLLGERGIVYCNSGLAAAEAVSDFAVAMIISTFRHLAWCIAAGSSGDPAAFRISHNLATGLSHNLRGQVLGLIGMGNIGQNIAAKMGSVAFGMKIHYYDVVRKPQLEEGLNATYHDTLEGLLGVSDCVVLCTPASVDGKPLLSRTTIAQMKEGARFVNVARGSLVDEEALADALEDEETREPRVSEELDIVGRLSAAAIDVHADEPNVHPRLLKLASLSATTKDGHFSAVPARLMLTCHNAGGTVETHVGFEELSMRNIMAVLGGEPALTAVNLHHMKE</sequence>
<dbReference type="PANTHER" id="PTHR10996:SF281">
    <property type="entry name" value="D-ISOMER SPECIFIC 2-HYDROXYACID DEHYDROGENASE NAD-BINDING DOMAIN-CONTAINING PROTEIN-RELATED"/>
    <property type="match status" value="1"/>
</dbReference>
<dbReference type="Pfam" id="PF00389">
    <property type="entry name" value="2-Hacid_dh"/>
    <property type="match status" value="1"/>
</dbReference>
<evidence type="ECO:0000259" key="5">
    <source>
        <dbReference type="Pfam" id="PF02826"/>
    </source>
</evidence>
<dbReference type="InterPro" id="IPR029753">
    <property type="entry name" value="D-isomer_DH_CS"/>
</dbReference>
<dbReference type="InterPro" id="IPR036291">
    <property type="entry name" value="NAD(P)-bd_dom_sf"/>
</dbReference>
<evidence type="ECO:0000259" key="4">
    <source>
        <dbReference type="Pfam" id="PF00389"/>
    </source>
</evidence>